<dbReference type="PANTHER" id="PTHR45348">
    <property type="entry name" value="HYPOTHETICAL OXIDOREDUCTASE (EUROFUNG)"/>
    <property type="match status" value="1"/>
</dbReference>
<dbReference type="InterPro" id="IPR036291">
    <property type="entry name" value="NAD(P)-bd_dom_sf"/>
</dbReference>
<dbReference type="InterPro" id="IPR013154">
    <property type="entry name" value="ADH-like_N"/>
</dbReference>
<accession>A0AAD7TZT6</accession>
<dbReference type="GO" id="GO:0016651">
    <property type="term" value="F:oxidoreductase activity, acting on NAD(P)H"/>
    <property type="evidence" value="ECO:0007669"/>
    <property type="project" value="InterPro"/>
</dbReference>
<dbReference type="Pfam" id="PF00107">
    <property type="entry name" value="ADH_zinc_N"/>
    <property type="match status" value="1"/>
</dbReference>
<dbReference type="PANTHER" id="PTHR45348:SF2">
    <property type="entry name" value="ZINC-TYPE ALCOHOL DEHYDROGENASE-LIKE PROTEIN C2E1P3.01"/>
    <property type="match status" value="1"/>
</dbReference>
<keyword evidence="3" id="KW-1185">Reference proteome</keyword>
<dbReference type="InterPro" id="IPR020843">
    <property type="entry name" value="ER"/>
</dbReference>
<dbReference type="InterPro" id="IPR011032">
    <property type="entry name" value="GroES-like_sf"/>
</dbReference>
<dbReference type="InterPro" id="IPR047122">
    <property type="entry name" value="Trans-enoyl_RdTase-like"/>
</dbReference>
<dbReference type="Pfam" id="PF08240">
    <property type="entry name" value="ADH_N"/>
    <property type="match status" value="1"/>
</dbReference>
<dbReference type="CDD" id="cd08249">
    <property type="entry name" value="enoyl_reductase_like"/>
    <property type="match status" value="1"/>
</dbReference>
<feature type="domain" description="Enoyl reductase (ER)" evidence="1">
    <location>
        <begin position="17"/>
        <end position="347"/>
    </location>
</feature>
<dbReference type="SUPFAM" id="SSF51735">
    <property type="entry name" value="NAD(P)-binding Rossmann-fold domains"/>
    <property type="match status" value="1"/>
</dbReference>
<reference evidence="2" key="1">
    <citation type="submission" date="2022-11" db="EMBL/GenBank/DDBJ databases">
        <title>Genome Sequence of Cubamyces cubensis.</title>
        <authorList>
            <person name="Buettner E."/>
        </authorList>
    </citation>
    <scope>NUCLEOTIDE SEQUENCE</scope>
    <source>
        <strain evidence="2">MPL-01</strain>
    </source>
</reference>
<dbReference type="InterPro" id="IPR013149">
    <property type="entry name" value="ADH-like_C"/>
</dbReference>
<dbReference type="Gene3D" id="3.40.50.720">
    <property type="entry name" value="NAD(P)-binding Rossmann-like Domain"/>
    <property type="match status" value="1"/>
</dbReference>
<dbReference type="Proteomes" id="UP001215151">
    <property type="component" value="Unassembled WGS sequence"/>
</dbReference>
<proteinExistence type="predicted"/>
<protein>
    <recommendedName>
        <fullName evidence="1">Enoyl reductase (ER) domain-containing protein</fullName>
    </recommendedName>
</protein>
<dbReference type="SMART" id="SM00829">
    <property type="entry name" value="PKS_ER"/>
    <property type="match status" value="1"/>
</dbReference>
<organism evidence="2 3">
    <name type="scientific">Trametes cubensis</name>
    <dbReference type="NCBI Taxonomy" id="1111947"/>
    <lineage>
        <taxon>Eukaryota</taxon>
        <taxon>Fungi</taxon>
        <taxon>Dikarya</taxon>
        <taxon>Basidiomycota</taxon>
        <taxon>Agaricomycotina</taxon>
        <taxon>Agaricomycetes</taxon>
        <taxon>Polyporales</taxon>
        <taxon>Polyporaceae</taxon>
        <taxon>Trametes</taxon>
    </lineage>
</organism>
<dbReference type="AlphaFoldDB" id="A0AAD7TZT6"/>
<comment type="caution">
    <text evidence="2">The sequence shown here is derived from an EMBL/GenBank/DDBJ whole genome shotgun (WGS) entry which is preliminary data.</text>
</comment>
<evidence type="ECO:0000313" key="3">
    <source>
        <dbReference type="Proteomes" id="UP001215151"/>
    </source>
</evidence>
<evidence type="ECO:0000313" key="2">
    <source>
        <dbReference type="EMBL" id="KAJ8489422.1"/>
    </source>
</evidence>
<evidence type="ECO:0000259" key="1">
    <source>
        <dbReference type="SMART" id="SM00829"/>
    </source>
</evidence>
<sequence>MPSQQKALVIEQKFAPQVVKNIDIPKPAAGEVLIRIEATALNPVDWKIHELGLLVEVYPATLGFDASGVVVELGEGVTEYAVGDKVIVEGWFDSEKRIFGTFQQYLAAPLTTVGKMPSNLTFEEAAAVPSGIATAGLPLYNQSEDADSARLTPFWEEGGLGKYAGKPIFVAGGSASVGQYAIQFARLSGFSPIITSASLHNADLLKSLGATHVVDRNLAPEALVQKVRELAGGHIDLVFDAVAIPDSTLAASYQITAPGGQLVVVVPFPIPGEDKSSGRRVIAAHGLFQAPSNFVAGKALLSKIPELFESGQFKPNRIEVLPGGLAGITAGLNRLRDGKISAVKLVVKPQDTED</sequence>
<name>A0AAD7TZT6_9APHY</name>
<dbReference type="EMBL" id="JAPEVG010000049">
    <property type="protein sequence ID" value="KAJ8489422.1"/>
    <property type="molecule type" value="Genomic_DNA"/>
</dbReference>
<dbReference type="Gene3D" id="3.90.180.10">
    <property type="entry name" value="Medium-chain alcohol dehydrogenases, catalytic domain"/>
    <property type="match status" value="1"/>
</dbReference>
<dbReference type="SUPFAM" id="SSF50129">
    <property type="entry name" value="GroES-like"/>
    <property type="match status" value="1"/>
</dbReference>
<gene>
    <name evidence="2" type="ORF">ONZ51_g2955</name>
</gene>